<name>A0ABD4SYV7_9CYAN</name>
<comment type="catalytic activity">
    <reaction evidence="8">
        <text>L-tyrosyl-[protein] + ATP = O-phospho-L-tyrosyl-[protein] + ADP + H(+)</text>
        <dbReference type="Rhea" id="RHEA:10596"/>
        <dbReference type="Rhea" id="RHEA-COMP:10136"/>
        <dbReference type="Rhea" id="RHEA-COMP:20101"/>
        <dbReference type="ChEBI" id="CHEBI:15378"/>
        <dbReference type="ChEBI" id="CHEBI:30616"/>
        <dbReference type="ChEBI" id="CHEBI:46858"/>
        <dbReference type="ChEBI" id="CHEBI:61978"/>
        <dbReference type="ChEBI" id="CHEBI:456216"/>
        <dbReference type="EC" id="2.7.10.2"/>
    </reaction>
</comment>
<dbReference type="SUPFAM" id="SSF52540">
    <property type="entry name" value="P-loop containing nucleoside triphosphate hydrolases"/>
    <property type="match status" value="1"/>
</dbReference>
<dbReference type="Gene3D" id="3.40.50.300">
    <property type="entry name" value="P-loop containing nucleotide triphosphate hydrolases"/>
    <property type="match status" value="1"/>
</dbReference>
<feature type="coiled-coil region" evidence="9">
    <location>
        <begin position="233"/>
        <end position="267"/>
    </location>
</feature>
<protein>
    <recommendedName>
        <fullName evidence="2">non-specific protein-tyrosine kinase</fullName>
        <ecNumber evidence="2">2.7.10.2</ecNumber>
    </recommendedName>
</protein>
<evidence type="ECO:0000313" key="12">
    <source>
        <dbReference type="EMBL" id="MCM1981601.1"/>
    </source>
</evidence>
<feature type="transmembrane region" description="Helical" evidence="10">
    <location>
        <begin position="51"/>
        <end position="69"/>
    </location>
</feature>
<evidence type="ECO:0000259" key="11">
    <source>
        <dbReference type="Pfam" id="PF13614"/>
    </source>
</evidence>
<dbReference type="InterPro" id="IPR025669">
    <property type="entry name" value="AAA_dom"/>
</dbReference>
<keyword evidence="4" id="KW-0547">Nucleotide-binding</keyword>
<keyword evidence="9" id="KW-0175">Coiled coil</keyword>
<keyword evidence="7" id="KW-0829">Tyrosine-protein kinase</keyword>
<organism evidence="12 13">
    <name type="scientific">Lyngbya confervoides BDU141951</name>
    <dbReference type="NCBI Taxonomy" id="1574623"/>
    <lineage>
        <taxon>Bacteria</taxon>
        <taxon>Bacillati</taxon>
        <taxon>Cyanobacteriota</taxon>
        <taxon>Cyanophyceae</taxon>
        <taxon>Oscillatoriophycideae</taxon>
        <taxon>Oscillatoriales</taxon>
        <taxon>Microcoleaceae</taxon>
        <taxon>Lyngbya</taxon>
    </lineage>
</organism>
<keyword evidence="10" id="KW-0472">Membrane</keyword>
<proteinExistence type="inferred from homology"/>
<evidence type="ECO:0000256" key="2">
    <source>
        <dbReference type="ARBA" id="ARBA00011903"/>
    </source>
</evidence>
<evidence type="ECO:0000256" key="9">
    <source>
        <dbReference type="SAM" id="Coils"/>
    </source>
</evidence>
<reference evidence="12 13" key="1">
    <citation type="journal article" date="2015" name="Genome Announc.">
        <title>Draft Genome Sequence of Filamentous Marine Cyanobacterium Lyngbya confervoides Strain BDU141951.</title>
        <authorList>
            <person name="Chandrababunaidu M.M."/>
            <person name="Sen D."/>
            <person name="Tripathy S."/>
        </authorList>
    </citation>
    <scope>NUCLEOTIDE SEQUENCE [LARGE SCALE GENOMIC DNA]</scope>
    <source>
        <strain evidence="12 13">BDU141951</strain>
    </source>
</reference>
<keyword evidence="5" id="KW-0418">Kinase</keyword>
<dbReference type="InterPro" id="IPR027417">
    <property type="entry name" value="P-loop_NTPase"/>
</dbReference>
<dbReference type="Pfam" id="PF13614">
    <property type="entry name" value="AAA_31"/>
    <property type="match status" value="1"/>
</dbReference>
<evidence type="ECO:0000256" key="6">
    <source>
        <dbReference type="ARBA" id="ARBA00022840"/>
    </source>
</evidence>
<keyword evidence="6" id="KW-0067">ATP-binding</keyword>
<evidence type="ECO:0000313" key="13">
    <source>
        <dbReference type="Proteomes" id="UP000031561"/>
    </source>
</evidence>
<dbReference type="PANTHER" id="PTHR32309">
    <property type="entry name" value="TYROSINE-PROTEIN KINASE"/>
    <property type="match status" value="1"/>
</dbReference>
<dbReference type="EMBL" id="JTHE03000013">
    <property type="protein sequence ID" value="MCM1981601.1"/>
    <property type="molecule type" value="Genomic_DNA"/>
</dbReference>
<keyword evidence="10" id="KW-1133">Transmembrane helix</keyword>
<accession>A0ABD4SYV7</accession>
<evidence type="ECO:0000256" key="5">
    <source>
        <dbReference type="ARBA" id="ARBA00022777"/>
    </source>
</evidence>
<sequence>MGEIYSLGRKSSSDDFNQFTEADIELLSQPEDPPGYFSPGKLWGMARRKRVLVMGLAFGLSLFMGFRSYRQQTFYESSFQILVEPITEQQELSDELTGEKPSSSNQEYDYTTQLEVLMSPQVLEPIVQRIGIEYPDVTLDHLSNSLNIYRLGETKAIEVKYKSEDPVKVKVVLEEVAEGFLNYSLNEQKARLGQGIEFVNVQTPIVRKRVNEIQSKIQKLRQDFQFIDPETHAEELQSKRTELGQQRQTLQRNIEGLRFRYDTLKEELEQQLVLNESPAYQEFKTQFNALERQIAIELARFGENSPTIKMLRQQQANLEPLLRQEAERAVRNQMANVFNEMQIAVTEEQSLAKSEQRINQRFQQMPAITRYYTDLQRELKVASESLERFISSGQALQTQAAQNEVPWQLIRPPQDAVALPKGSFAKGAVNGFVMGVLLSLVIAFLYERFQGAFFTVSDLSQRTRLPILGTIPYQRRLKDAGYQDHVVDWRPILELTESLEVLHDTAAYGDRIELNDSPDWDELEDVEVLATPVPKGTSNDFLESFRTLNTYINRVKFPQGRWALTITAADRGEGRTTIAIHLAQAAAAMGKKVLLVDAHLQGHDRDASTFLGMEDKPGLGDYLMGHNSLKTVIRRLPWEKNLYFINSGTFPPDATRVLASQKMYEFMGKVRETFDIVIYDTPPMMGLADLAILSKCTDGTLFVVKFAKWGAVTSLPASLEQLKTARIPVVGLVANSVKDYSIKWFLR</sequence>
<evidence type="ECO:0000256" key="1">
    <source>
        <dbReference type="ARBA" id="ARBA00007316"/>
    </source>
</evidence>
<dbReference type="Proteomes" id="UP000031561">
    <property type="component" value="Unassembled WGS sequence"/>
</dbReference>
<feature type="domain" description="AAA" evidence="11">
    <location>
        <begin position="572"/>
        <end position="695"/>
    </location>
</feature>
<dbReference type="CDD" id="cd05387">
    <property type="entry name" value="BY-kinase"/>
    <property type="match status" value="1"/>
</dbReference>
<evidence type="ECO:0000256" key="3">
    <source>
        <dbReference type="ARBA" id="ARBA00022679"/>
    </source>
</evidence>
<dbReference type="EC" id="2.7.10.2" evidence="2"/>
<evidence type="ECO:0000256" key="8">
    <source>
        <dbReference type="ARBA" id="ARBA00051245"/>
    </source>
</evidence>
<keyword evidence="3" id="KW-0808">Transferase</keyword>
<evidence type="ECO:0000256" key="4">
    <source>
        <dbReference type="ARBA" id="ARBA00022741"/>
    </source>
</evidence>
<dbReference type="InterPro" id="IPR050445">
    <property type="entry name" value="Bact_polysacc_biosynth/exp"/>
</dbReference>
<dbReference type="RefSeq" id="WP_166279342.1">
    <property type="nucleotide sequence ID" value="NZ_JTHE03000013.1"/>
</dbReference>
<comment type="caution">
    <text evidence="12">The sequence shown here is derived from an EMBL/GenBank/DDBJ whole genome shotgun (WGS) entry which is preliminary data.</text>
</comment>
<comment type="similarity">
    <text evidence="1">Belongs to the CpsD/CapB family.</text>
</comment>
<evidence type="ECO:0000256" key="7">
    <source>
        <dbReference type="ARBA" id="ARBA00023137"/>
    </source>
</evidence>
<keyword evidence="10" id="KW-0812">Transmembrane</keyword>
<dbReference type="InterPro" id="IPR005702">
    <property type="entry name" value="Wzc-like_C"/>
</dbReference>
<keyword evidence="13" id="KW-1185">Reference proteome</keyword>
<gene>
    <name evidence="12" type="ORF">QQ91_0001985</name>
</gene>
<dbReference type="AlphaFoldDB" id="A0ABD4SYV7"/>
<dbReference type="PANTHER" id="PTHR32309:SF13">
    <property type="entry name" value="FERRIC ENTEROBACTIN TRANSPORT PROTEIN FEPE"/>
    <property type="match status" value="1"/>
</dbReference>
<evidence type="ECO:0000256" key="10">
    <source>
        <dbReference type="SAM" id="Phobius"/>
    </source>
</evidence>